<dbReference type="EMBL" id="JAODUP010000320">
    <property type="protein sequence ID" value="KAK2152743.1"/>
    <property type="molecule type" value="Genomic_DNA"/>
</dbReference>
<comment type="caution">
    <text evidence="1">The sequence shown here is derived from an EMBL/GenBank/DDBJ whole genome shotgun (WGS) entry which is preliminary data.</text>
</comment>
<proteinExistence type="predicted"/>
<sequence>GDCDYNANIECNGIHPDDLEWLREKYDEDRLEEKRRKFRLRKKTTTSGMKACSDISQVIMGKQGDDKADVNIASPKMNVSIGKTKSGKR</sequence>
<feature type="non-terminal residue" evidence="1">
    <location>
        <position position="89"/>
    </location>
</feature>
<protein>
    <submittedName>
        <fullName evidence="1">Uncharacterized protein</fullName>
    </submittedName>
</protein>
<name>A0AAD9JHH2_9ANNE</name>
<dbReference type="AlphaFoldDB" id="A0AAD9JHH2"/>
<gene>
    <name evidence="1" type="ORF">LSH36_320g04041</name>
</gene>
<evidence type="ECO:0000313" key="1">
    <source>
        <dbReference type="EMBL" id="KAK2152743.1"/>
    </source>
</evidence>
<evidence type="ECO:0000313" key="2">
    <source>
        <dbReference type="Proteomes" id="UP001208570"/>
    </source>
</evidence>
<accession>A0AAD9JHH2</accession>
<keyword evidence="2" id="KW-1185">Reference proteome</keyword>
<organism evidence="1 2">
    <name type="scientific">Paralvinella palmiformis</name>
    <dbReference type="NCBI Taxonomy" id="53620"/>
    <lineage>
        <taxon>Eukaryota</taxon>
        <taxon>Metazoa</taxon>
        <taxon>Spiralia</taxon>
        <taxon>Lophotrochozoa</taxon>
        <taxon>Annelida</taxon>
        <taxon>Polychaeta</taxon>
        <taxon>Sedentaria</taxon>
        <taxon>Canalipalpata</taxon>
        <taxon>Terebellida</taxon>
        <taxon>Terebelliformia</taxon>
        <taxon>Alvinellidae</taxon>
        <taxon>Paralvinella</taxon>
    </lineage>
</organism>
<reference evidence="1" key="1">
    <citation type="journal article" date="2023" name="Mol. Biol. Evol.">
        <title>Third-Generation Sequencing Reveals the Adaptive Role of the Epigenome in Three Deep-Sea Polychaetes.</title>
        <authorList>
            <person name="Perez M."/>
            <person name="Aroh O."/>
            <person name="Sun Y."/>
            <person name="Lan Y."/>
            <person name="Juniper S.K."/>
            <person name="Young C.R."/>
            <person name="Angers B."/>
            <person name="Qian P.Y."/>
        </authorList>
    </citation>
    <scope>NUCLEOTIDE SEQUENCE</scope>
    <source>
        <strain evidence="1">P08H-3</strain>
    </source>
</reference>
<dbReference type="Proteomes" id="UP001208570">
    <property type="component" value="Unassembled WGS sequence"/>
</dbReference>